<proteinExistence type="predicted"/>
<evidence type="ECO:0000256" key="1">
    <source>
        <dbReference type="SAM" id="MobiDB-lite"/>
    </source>
</evidence>
<evidence type="ECO:0000313" key="2">
    <source>
        <dbReference type="EMBL" id="CAH3134320.1"/>
    </source>
</evidence>
<feature type="region of interest" description="Disordered" evidence="1">
    <location>
        <begin position="1"/>
        <end position="27"/>
    </location>
</feature>
<evidence type="ECO:0000313" key="3">
    <source>
        <dbReference type="Proteomes" id="UP001159405"/>
    </source>
</evidence>
<protein>
    <submittedName>
        <fullName evidence="2">Uncharacterized protein</fullName>
    </submittedName>
</protein>
<keyword evidence="3" id="KW-1185">Reference proteome</keyword>
<feature type="compositionally biased region" description="Basic and acidic residues" evidence="1">
    <location>
        <begin position="1"/>
        <end position="22"/>
    </location>
</feature>
<sequence>MQRVQEENPQKGWFNKDTKVQERPYSSTTTRVQKMTRVSMCFLSWEYSVDDEKKQAVYDGGGAAY</sequence>
<comment type="caution">
    <text evidence="2">The sequence shown here is derived from an EMBL/GenBank/DDBJ whole genome shotgun (WGS) entry which is preliminary data.</text>
</comment>
<reference evidence="2 3" key="1">
    <citation type="submission" date="2022-05" db="EMBL/GenBank/DDBJ databases">
        <authorList>
            <consortium name="Genoscope - CEA"/>
            <person name="William W."/>
        </authorList>
    </citation>
    <scope>NUCLEOTIDE SEQUENCE [LARGE SCALE GENOMIC DNA]</scope>
</reference>
<dbReference type="Proteomes" id="UP001159405">
    <property type="component" value="Unassembled WGS sequence"/>
</dbReference>
<name>A0ABN8P6G5_9CNID</name>
<dbReference type="EMBL" id="CALNXK010000054">
    <property type="protein sequence ID" value="CAH3134320.1"/>
    <property type="molecule type" value="Genomic_DNA"/>
</dbReference>
<organism evidence="2 3">
    <name type="scientific">Porites lobata</name>
    <dbReference type="NCBI Taxonomy" id="104759"/>
    <lineage>
        <taxon>Eukaryota</taxon>
        <taxon>Metazoa</taxon>
        <taxon>Cnidaria</taxon>
        <taxon>Anthozoa</taxon>
        <taxon>Hexacorallia</taxon>
        <taxon>Scleractinia</taxon>
        <taxon>Fungiina</taxon>
        <taxon>Poritidae</taxon>
        <taxon>Porites</taxon>
    </lineage>
</organism>
<gene>
    <name evidence="2" type="ORF">PLOB_00037314</name>
</gene>
<accession>A0ABN8P6G5</accession>